<evidence type="ECO:0000259" key="2">
    <source>
        <dbReference type="Pfam" id="PF00857"/>
    </source>
</evidence>
<dbReference type="SUPFAM" id="SSF52499">
    <property type="entry name" value="Isochorismatase-like hydrolases"/>
    <property type="match status" value="1"/>
</dbReference>
<reference evidence="4 6" key="2">
    <citation type="submission" date="2024-03" db="EMBL/GenBank/DDBJ databases">
        <title>Cross-transmission of Acinetobacter junii carrying blaOXA-58 in a neonatal intensive care unit.</title>
        <authorList>
            <person name="Bour M."/>
            <person name="Potron A."/>
            <person name="Lecointe D."/>
        </authorList>
    </citation>
    <scope>NUCLEOTIDE SEQUENCE [LARGE SCALE GENOMIC DNA]</scope>
    <source>
        <strain evidence="4 6">21A3096 case 1</strain>
    </source>
</reference>
<proteinExistence type="predicted"/>
<evidence type="ECO:0000313" key="3">
    <source>
        <dbReference type="EMBL" id="MCU4398225.1"/>
    </source>
</evidence>
<organism evidence="3 5">
    <name type="scientific">Acinetobacter junii</name>
    <dbReference type="NCBI Taxonomy" id="40215"/>
    <lineage>
        <taxon>Bacteria</taxon>
        <taxon>Pseudomonadati</taxon>
        <taxon>Pseudomonadota</taxon>
        <taxon>Gammaproteobacteria</taxon>
        <taxon>Moraxellales</taxon>
        <taxon>Moraxellaceae</taxon>
        <taxon>Acinetobacter</taxon>
    </lineage>
</organism>
<dbReference type="Proteomes" id="UP001498501">
    <property type="component" value="Unassembled WGS sequence"/>
</dbReference>
<dbReference type="EC" id="3.-.-.-" evidence="4"/>
<dbReference type="RefSeq" id="WP_262579448.1">
    <property type="nucleotide sequence ID" value="NZ_JAHPRE010000077.1"/>
</dbReference>
<dbReference type="Proteomes" id="UP001208534">
    <property type="component" value="Unassembled WGS sequence"/>
</dbReference>
<name>A0AAW5RD40_ACIJU</name>
<dbReference type="CDD" id="cd01014">
    <property type="entry name" value="nicotinamidase_related"/>
    <property type="match status" value="1"/>
</dbReference>
<dbReference type="AlphaFoldDB" id="A0AAW5RD40"/>
<keyword evidence="6" id="KW-1185">Reference proteome</keyword>
<dbReference type="InterPro" id="IPR050272">
    <property type="entry name" value="Isochorismatase-like_hydrls"/>
</dbReference>
<dbReference type="EMBL" id="JAHPRE010000077">
    <property type="protein sequence ID" value="MCU4398225.1"/>
    <property type="molecule type" value="Genomic_DNA"/>
</dbReference>
<gene>
    <name evidence="3" type="ORF">KTH64_15045</name>
    <name evidence="4" type="ORF">WM018_03730</name>
</gene>
<evidence type="ECO:0000313" key="5">
    <source>
        <dbReference type="Proteomes" id="UP001208534"/>
    </source>
</evidence>
<dbReference type="Gene3D" id="3.40.50.850">
    <property type="entry name" value="Isochorismatase-like"/>
    <property type="match status" value="1"/>
</dbReference>
<evidence type="ECO:0000313" key="4">
    <source>
        <dbReference type="EMBL" id="MEK0251641.1"/>
    </source>
</evidence>
<keyword evidence="1 3" id="KW-0378">Hydrolase</keyword>
<dbReference type="EMBL" id="JBBMLE010000009">
    <property type="protein sequence ID" value="MEK0251641.1"/>
    <property type="molecule type" value="Genomic_DNA"/>
</dbReference>
<dbReference type="PANTHER" id="PTHR43540:SF1">
    <property type="entry name" value="ISOCHORISMATASE HYDROLASE"/>
    <property type="match status" value="1"/>
</dbReference>
<evidence type="ECO:0000313" key="6">
    <source>
        <dbReference type="Proteomes" id="UP001498501"/>
    </source>
</evidence>
<feature type="domain" description="Isochorismatase-like" evidence="2">
    <location>
        <begin position="4"/>
        <end position="148"/>
    </location>
</feature>
<dbReference type="Pfam" id="PF00857">
    <property type="entry name" value="Isochorismatase"/>
    <property type="match status" value="1"/>
</dbReference>
<dbReference type="InterPro" id="IPR000868">
    <property type="entry name" value="Isochorismatase-like_dom"/>
</dbReference>
<sequence length="184" mass="20739">MKQALLIIDVQNDYFKDGKMELVNPEHALEKINQLEHYFNQNNLPIIYIQHINTASAGFFLENTLGVELHPKLLLSDSSLVVQKHFPNSFLETNLQSVLQKLQIEQLVITGMMTHMCIDSGTRAACELGYQPILIADATATRDLEYKDSIVKASDVQSAFLSALNVFAKVQNTSDFLNNQKARK</sequence>
<comment type="caution">
    <text evidence="3">The sequence shown here is derived from an EMBL/GenBank/DDBJ whole genome shotgun (WGS) entry which is preliminary data.</text>
</comment>
<reference evidence="3" key="1">
    <citation type="submission" date="2021-06" db="EMBL/GenBank/DDBJ databases">
        <title>Propagation of a rapidly emergent carbapenem-resistant Acinetobacter baumannii lineage by various extra-hospital transmission networks.</title>
        <authorList>
            <person name="Calix J."/>
        </authorList>
    </citation>
    <scope>NUCLEOTIDE SEQUENCE</scope>
    <source>
        <strain evidence="3">WU_MDCI_Aw63</strain>
    </source>
</reference>
<protein>
    <submittedName>
        <fullName evidence="3 4">Cysteine hydrolase</fullName>
        <ecNumber evidence="4">3.-.-.-</ecNumber>
    </submittedName>
</protein>
<dbReference type="InterPro" id="IPR036380">
    <property type="entry name" value="Isochorismatase-like_sf"/>
</dbReference>
<accession>A0AAW5RD40</accession>
<dbReference type="PANTHER" id="PTHR43540">
    <property type="entry name" value="PEROXYUREIDOACRYLATE/UREIDOACRYLATE AMIDOHYDROLASE-RELATED"/>
    <property type="match status" value="1"/>
</dbReference>
<evidence type="ECO:0000256" key="1">
    <source>
        <dbReference type="ARBA" id="ARBA00022801"/>
    </source>
</evidence>
<dbReference type="GO" id="GO:0016787">
    <property type="term" value="F:hydrolase activity"/>
    <property type="evidence" value="ECO:0007669"/>
    <property type="project" value="UniProtKB-KW"/>
</dbReference>